<name>A0A7S0G224_9RHOD</name>
<proteinExistence type="predicted"/>
<dbReference type="InterPro" id="IPR008775">
    <property type="entry name" value="Phytyl_CoA_dOase-like"/>
</dbReference>
<dbReference type="SUPFAM" id="SSF51197">
    <property type="entry name" value="Clavaminate synthase-like"/>
    <property type="match status" value="1"/>
</dbReference>
<reference evidence="3" key="1">
    <citation type="submission" date="2021-01" db="EMBL/GenBank/DDBJ databases">
        <authorList>
            <person name="Corre E."/>
            <person name="Pelletier E."/>
            <person name="Niang G."/>
            <person name="Scheremetjew M."/>
            <person name="Finn R."/>
            <person name="Kale V."/>
            <person name="Holt S."/>
            <person name="Cochrane G."/>
            <person name="Meng A."/>
            <person name="Brown T."/>
            <person name="Cohen L."/>
        </authorList>
    </citation>
    <scope>NUCLEOTIDE SEQUENCE</scope>
    <source>
        <strain evidence="3">UTEX LB 2760</strain>
    </source>
</reference>
<comment type="cofactor">
    <cofactor evidence="1">
        <name>Fe cation</name>
        <dbReference type="ChEBI" id="CHEBI:24875"/>
    </cofactor>
</comment>
<protein>
    <recommendedName>
        <fullName evidence="4">Phytanoyl-CoA dioxygenase</fullName>
    </recommendedName>
</protein>
<dbReference type="AlphaFoldDB" id="A0A7S0G224"/>
<accession>A0A7S0G224</accession>
<dbReference type="PANTHER" id="PTHR20883:SF49">
    <property type="entry name" value="PHYTANOYL-COA DIOXYGENASE"/>
    <property type="match status" value="1"/>
</dbReference>
<dbReference type="EMBL" id="HBEK01012800">
    <property type="protein sequence ID" value="CAD8397034.1"/>
    <property type="molecule type" value="Transcribed_RNA"/>
</dbReference>
<feature type="region of interest" description="Disordered" evidence="2">
    <location>
        <begin position="43"/>
        <end position="70"/>
    </location>
</feature>
<dbReference type="Pfam" id="PF05721">
    <property type="entry name" value="PhyH"/>
    <property type="match status" value="1"/>
</dbReference>
<evidence type="ECO:0000256" key="2">
    <source>
        <dbReference type="SAM" id="MobiDB-lite"/>
    </source>
</evidence>
<organism evidence="3">
    <name type="scientific">Rhodosorus marinus</name>
    <dbReference type="NCBI Taxonomy" id="101924"/>
    <lineage>
        <taxon>Eukaryota</taxon>
        <taxon>Rhodophyta</taxon>
        <taxon>Stylonematophyceae</taxon>
        <taxon>Stylonematales</taxon>
        <taxon>Stylonemataceae</taxon>
        <taxon>Rhodosorus</taxon>
    </lineage>
</organism>
<evidence type="ECO:0000313" key="3">
    <source>
        <dbReference type="EMBL" id="CAD8397034.1"/>
    </source>
</evidence>
<evidence type="ECO:0000256" key="1">
    <source>
        <dbReference type="ARBA" id="ARBA00001962"/>
    </source>
</evidence>
<dbReference type="Gene3D" id="2.60.120.620">
    <property type="entry name" value="q2cbj1_9rhob like domain"/>
    <property type="match status" value="1"/>
</dbReference>
<dbReference type="PANTHER" id="PTHR20883">
    <property type="entry name" value="PHYTANOYL-COA DIOXYGENASE DOMAIN CONTAINING 1"/>
    <property type="match status" value="1"/>
</dbReference>
<sequence>MVGETSGFSSSSRILLSAFVQIPVGVSVPCGISACRKRMDPIRAANFRPRNQRGRSKDEASNTGSELEAPFTLDAGSDLDYNQEHVDSILANAGFKVAKKSPKKTVEGEGGGKPKIAKNRSVSNKHIIQFEREGHVACRGLLLEKQVENIREKTLKVFEDRLLDSYQQKCSVLGLETPKTLAEAKESLETVENDKIPFLQLFNLRKMNPSLLVPEQLAQAAATLLGSKRLRVYQDSIFVKRGGDGATLWHSDLNMAPIDTNRFVTAWIPLHPVTEELAPLYFASGSHRDFSGCYWRGRQFLRDEDLSSRYQVQSYSPLKMGDVTFHHGWTLHGADGMDLACEPRIAWTVSFFCEESTRLLPTRYWSDIPTEDRISYQKWIKEINTTGKSLDHPDLEIVFPFPEKK</sequence>
<evidence type="ECO:0008006" key="4">
    <source>
        <dbReference type="Google" id="ProtNLM"/>
    </source>
</evidence>
<gene>
    <name evidence="3" type="ORF">RMAR0315_LOCUS7022</name>
</gene>